<evidence type="ECO:0000256" key="1">
    <source>
        <dbReference type="SAM" id="SignalP"/>
    </source>
</evidence>
<organism evidence="2 3">
    <name type="scientific">Streptomyces canarius</name>
    <dbReference type="NCBI Taxonomy" id="285453"/>
    <lineage>
        <taxon>Bacteria</taxon>
        <taxon>Bacillati</taxon>
        <taxon>Actinomycetota</taxon>
        <taxon>Actinomycetes</taxon>
        <taxon>Kitasatosporales</taxon>
        <taxon>Streptomycetaceae</taxon>
        <taxon>Streptomyces</taxon>
    </lineage>
</organism>
<comment type="caution">
    <text evidence="2">The sequence shown here is derived from an EMBL/GenBank/DDBJ whole genome shotgun (WGS) entry which is preliminary data.</text>
</comment>
<feature type="signal peptide" evidence="1">
    <location>
        <begin position="1"/>
        <end position="26"/>
    </location>
</feature>
<reference evidence="3" key="1">
    <citation type="journal article" date="2019" name="Int. J. Syst. Evol. Microbiol.">
        <title>The Global Catalogue of Microorganisms (GCM) 10K type strain sequencing project: providing services to taxonomists for standard genome sequencing and annotation.</title>
        <authorList>
            <consortium name="The Broad Institute Genomics Platform"/>
            <consortium name="The Broad Institute Genome Sequencing Center for Infectious Disease"/>
            <person name="Wu L."/>
            <person name="Ma J."/>
        </authorList>
    </citation>
    <scope>NUCLEOTIDE SEQUENCE [LARGE SCALE GENOMIC DNA]</scope>
    <source>
        <strain evidence="3">JCM 4733</strain>
    </source>
</reference>
<protein>
    <recommendedName>
        <fullName evidence="4">Secreted protein</fullName>
    </recommendedName>
</protein>
<name>A0ABQ3CXT3_9ACTN</name>
<dbReference type="Proteomes" id="UP000653644">
    <property type="component" value="Unassembled WGS sequence"/>
</dbReference>
<keyword evidence="1" id="KW-0732">Signal</keyword>
<proteinExistence type="predicted"/>
<gene>
    <name evidence="2" type="ORF">GCM10010345_61330</name>
</gene>
<evidence type="ECO:0000313" key="2">
    <source>
        <dbReference type="EMBL" id="GHA48458.1"/>
    </source>
</evidence>
<feature type="chain" id="PRO_5045983648" description="Secreted protein" evidence="1">
    <location>
        <begin position="27"/>
        <end position="133"/>
    </location>
</feature>
<sequence length="133" mass="13473">MKTKVATGLLCAAALTGSVATGVAHAGTSNAAATSCYAQAATPFYKNGTVYATGHAYCSPWADVEITVTITADGAFEGDTETGVIAAPHISDTAAAPNRSGNQKWCTLVSGSYYTNGKTYPISDSACESSTAF</sequence>
<accession>A0ABQ3CXT3</accession>
<dbReference type="EMBL" id="BMVN01000026">
    <property type="protein sequence ID" value="GHA48458.1"/>
    <property type="molecule type" value="Genomic_DNA"/>
</dbReference>
<dbReference type="RefSeq" id="WP_189891300.1">
    <property type="nucleotide sequence ID" value="NZ_BMVN01000026.1"/>
</dbReference>
<evidence type="ECO:0008006" key="4">
    <source>
        <dbReference type="Google" id="ProtNLM"/>
    </source>
</evidence>
<keyword evidence="3" id="KW-1185">Reference proteome</keyword>
<evidence type="ECO:0000313" key="3">
    <source>
        <dbReference type="Proteomes" id="UP000653644"/>
    </source>
</evidence>